<gene>
    <name evidence="2" type="ORF">URODEC1_LOCUS64016</name>
</gene>
<dbReference type="EMBL" id="OZ075135">
    <property type="protein sequence ID" value="CAL4998833.1"/>
    <property type="molecule type" value="Genomic_DNA"/>
</dbReference>
<evidence type="ECO:0000259" key="1">
    <source>
        <dbReference type="Pfam" id="PF23247"/>
    </source>
</evidence>
<dbReference type="AlphaFoldDB" id="A0ABC9BCD1"/>
<reference evidence="2 3" key="2">
    <citation type="submission" date="2024-10" db="EMBL/GenBank/DDBJ databases">
        <authorList>
            <person name="Ryan C."/>
        </authorList>
    </citation>
    <scope>NUCLEOTIDE SEQUENCE [LARGE SCALE GENOMIC DNA]</scope>
</reference>
<dbReference type="Gene3D" id="3.80.10.10">
    <property type="entry name" value="Ribonuclease Inhibitor"/>
    <property type="match status" value="2"/>
</dbReference>
<keyword evidence="3" id="KW-1185">Reference proteome</keyword>
<dbReference type="PANTHER" id="PTHR33463">
    <property type="entry name" value="NB-ARC DOMAIN-CONTAINING PROTEIN-RELATED"/>
    <property type="match status" value="1"/>
</dbReference>
<proteinExistence type="predicted"/>
<evidence type="ECO:0000313" key="2">
    <source>
        <dbReference type="EMBL" id="CAL4998833.1"/>
    </source>
</evidence>
<protein>
    <recommendedName>
        <fullName evidence="1">Disease resistance protein At4g27190-like leucine-rich repeats domain-containing protein</fullName>
    </recommendedName>
</protein>
<dbReference type="PANTHER" id="PTHR33463:SF209">
    <property type="entry name" value="DISEASE RESISTANCE PROTEIN RPS2-LIKE"/>
    <property type="match status" value="1"/>
</dbReference>
<dbReference type="Proteomes" id="UP001497457">
    <property type="component" value="Chromosome 25rd"/>
</dbReference>
<dbReference type="Pfam" id="PF23247">
    <property type="entry name" value="LRR_RPS2"/>
    <property type="match status" value="1"/>
</dbReference>
<dbReference type="SUPFAM" id="SSF52058">
    <property type="entry name" value="L domain-like"/>
    <property type="match status" value="1"/>
</dbReference>
<dbReference type="InterPro" id="IPR032675">
    <property type="entry name" value="LRR_dom_sf"/>
</dbReference>
<dbReference type="InterPro" id="IPR057135">
    <property type="entry name" value="At4g27190-like_LRR"/>
</dbReference>
<organism evidence="2 3">
    <name type="scientific">Urochloa decumbens</name>
    <dbReference type="NCBI Taxonomy" id="240449"/>
    <lineage>
        <taxon>Eukaryota</taxon>
        <taxon>Viridiplantae</taxon>
        <taxon>Streptophyta</taxon>
        <taxon>Embryophyta</taxon>
        <taxon>Tracheophyta</taxon>
        <taxon>Spermatophyta</taxon>
        <taxon>Magnoliopsida</taxon>
        <taxon>Liliopsida</taxon>
        <taxon>Poales</taxon>
        <taxon>Poaceae</taxon>
        <taxon>PACMAD clade</taxon>
        <taxon>Panicoideae</taxon>
        <taxon>Panicodae</taxon>
        <taxon>Paniceae</taxon>
        <taxon>Melinidinae</taxon>
        <taxon>Urochloa</taxon>
    </lineage>
</organism>
<accession>A0ABC9BCD1</accession>
<evidence type="ECO:0000313" key="3">
    <source>
        <dbReference type="Proteomes" id="UP001497457"/>
    </source>
</evidence>
<dbReference type="InterPro" id="IPR050905">
    <property type="entry name" value="Plant_NBS-LRR"/>
</dbReference>
<name>A0ABC9BCD1_9POAL</name>
<feature type="domain" description="Disease resistance protein At4g27190-like leucine-rich repeats" evidence="1">
    <location>
        <begin position="773"/>
        <end position="881"/>
    </location>
</feature>
<reference evidence="3" key="1">
    <citation type="submission" date="2024-06" db="EMBL/GenBank/DDBJ databases">
        <authorList>
            <person name="Ryan C."/>
        </authorList>
    </citation>
    <scope>NUCLEOTIDE SEQUENCE [LARGE SCALE GENOMIC DNA]</scope>
</reference>
<sequence length="948" mass="106763">MPLQEITLSGESINDAAEEIITFLGRTRQESVICLDGLAASAILKVVVERYRSSLSGAATRKASGGFDKIIHIEYLPWQSKRSLQKAIAEELKLPQNVMDFFNQCDDEDDFDGVEQAARGVIPDVKWAILSELGNYKFLVVFHNWSGNYVDLWEYGVPVMGAMNKRVLWTSGGRFRFLAIPLFSQDVKTSAGLSDVVISFFPYTVEGEDAMMDTWRHILHLEAWEVASWYSSVGELDTKIVLECILYKLMIQQDNNINWGTHAANYWVCDGIIHDTNGCGRSTWEIGDALHRTMNLDWHQSTMGFILELLCEEQRAHSDRWVSATGQDIAAVQALTTSFFWTGAIIEGGTLKDLDKSRLRVLHLSHCTFSFSSPPFISCSYLRNQHASSFPDLSSWCILKTVILDGCGELEEIGRNTLPPSLESFSFTSDISTKIKSISFRGCAILKSLMLRGSFGELIELDMSGTSVKTLDLSETQALRLKRLFLLGCEKLRAIHWPQEDGEEIIKLEVLHIDTTRATWSREAESNKQEATSDSRSAISLLAAVHGNDHALANLDVYISVRDARLFRSLIGTTFEYLHIEITSSHKGASQGVNNVASGNSEQEVRAINLQNAAGNLYISTFEDISQSQTAGANGDIVDALIPMRSNDAHCYISIQDETPTQWLQNVAGTKQQTSTTLPRFVHNNAKILHLHDSLSITCIPGPASASATTAKLNWDKLQWCRIERCPNLEGSVFTTPPVTAYGNDIFHCLETFWASQLLKAHYIWDWSTSVFSPGHNSFEDLVFLHLDCCPNLVHVLPLYTSNGNGCRRLETLEIVCCGELREVFPSDSKSQLQQKPREFPNLKHIHLYELPMLQRIYSRRMLAPKLKTVKIRGCWSLKRLPAACRAPQRSIELNEEEAHMLPTVDCEKDWWDNLEWDGEEAGHHRSHYKPTHSAYYKKTLLRATVLR</sequence>